<dbReference type="PROSITE" id="PS00503">
    <property type="entry name" value="PECTINESTERASE_2"/>
    <property type="match status" value="1"/>
</dbReference>
<dbReference type="NCBIfam" id="TIGR01614">
    <property type="entry name" value="PME_inhib"/>
    <property type="match status" value="1"/>
</dbReference>
<organism evidence="16 17">
    <name type="scientific">Helianthus annuus</name>
    <name type="common">Common sunflower</name>
    <dbReference type="NCBI Taxonomy" id="4232"/>
    <lineage>
        <taxon>Eukaryota</taxon>
        <taxon>Viridiplantae</taxon>
        <taxon>Streptophyta</taxon>
        <taxon>Embryophyta</taxon>
        <taxon>Tracheophyta</taxon>
        <taxon>Spermatophyta</taxon>
        <taxon>Magnoliopsida</taxon>
        <taxon>eudicotyledons</taxon>
        <taxon>Gunneridae</taxon>
        <taxon>Pentapetalae</taxon>
        <taxon>asterids</taxon>
        <taxon>campanulids</taxon>
        <taxon>Asterales</taxon>
        <taxon>Asteraceae</taxon>
        <taxon>Asteroideae</taxon>
        <taxon>Heliantheae alliance</taxon>
        <taxon>Heliantheae</taxon>
        <taxon>Helianthus</taxon>
    </lineage>
</organism>
<comment type="pathway">
    <text evidence="1 12">Glycan metabolism; pectin degradation; 2-dehydro-3-deoxy-D-gluconate from pectin: step 1/5.</text>
</comment>
<keyword evidence="8" id="KW-0325">Glycoprotein</keyword>
<dbReference type="FunFam" id="1.20.140.40:FF:000010">
    <property type="entry name" value="Pectinesterase"/>
    <property type="match status" value="1"/>
</dbReference>
<dbReference type="FunFam" id="2.160.20.10:FF:000001">
    <property type="entry name" value="Pectinesterase"/>
    <property type="match status" value="1"/>
</dbReference>
<keyword evidence="14" id="KW-0812">Transmembrane</keyword>
<evidence type="ECO:0000256" key="9">
    <source>
        <dbReference type="ARBA" id="ARBA00023316"/>
    </source>
</evidence>
<gene>
    <name evidence="16" type="ORF">HannXRQ_Chr12g0360081</name>
</gene>
<evidence type="ECO:0000256" key="7">
    <source>
        <dbReference type="ARBA" id="ARBA00023157"/>
    </source>
</evidence>
<feature type="active site" evidence="11">
    <location>
        <position position="450"/>
    </location>
</feature>
<evidence type="ECO:0000256" key="12">
    <source>
        <dbReference type="RuleBase" id="RU000589"/>
    </source>
</evidence>
<dbReference type="Proteomes" id="UP000215914">
    <property type="component" value="Chromosome 12"/>
</dbReference>
<keyword evidence="17" id="KW-1185">Reference proteome</keyword>
<dbReference type="Gene3D" id="2.160.20.10">
    <property type="entry name" value="Single-stranded right-handed beta-helix, Pectin lyase-like"/>
    <property type="match status" value="1"/>
</dbReference>
<dbReference type="PANTHER" id="PTHR31707">
    <property type="entry name" value="PECTINESTERASE"/>
    <property type="match status" value="1"/>
</dbReference>
<evidence type="ECO:0000256" key="11">
    <source>
        <dbReference type="PROSITE-ProRule" id="PRU10040"/>
    </source>
</evidence>
<dbReference type="AlphaFoldDB" id="A0A251T0A5"/>
<evidence type="ECO:0000259" key="15">
    <source>
        <dbReference type="SMART" id="SM00856"/>
    </source>
</evidence>
<dbReference type="Pfam" id="PF01095">
    <property type="entry name" value="Pectinesterase"/>
    <property type="match status" value="1"/>
</dbReference>
<evidence type="ECO:0000313" key="17">
    <source>
        <dbReference type="Proteomes" id="UP000215914"/>
    </source>
</evidence>
<evidence type="ECO:0000256" key="14">
    <source>
        <dbReference type="SAM" id="Phobius"/>
    </source>
</evidence>
<dbReference type="SMART" id="SM00856">
    <property type="entry name" value="PMEI"/>
    <property type="match status" value="1"/>
</dbReference>
<proteinExistence type="inferred from homology"/>
<feature type="domain" description="Pectinesterase inhibitor" evidence="15">
    <location>
        <begin position="94"/>
        <end position="253"/>
    </location>
</feature>
<dbReference type="InterPro" id="IPR006501">
    <property type="entry name" value="Pectinesterase_inhib_dom"/>
</dbReference>
<dbReference type="EC" id="3.1.1.11" evidence="4 12"/>
<evidence type="ECO:0000313" key="16">
    <source>
        <dbReference type="EMBL" id="OTG04239.1"/>
    </source>
</evidence>
<keyword evidence="9" id="KW-0961">Cell wall biogenesis/degradation</keyword>
<keyword evidence="7" id="KW-1015">Disulfide bond</keyword>
<evidence type="ECO:0000256" key="3">
    <source>
        <dbReference type="ARBA" id="ARBA00007786"/>
    </source>
</evidence>
<keyword evidence="5 12" id="KW-0378">Hydrolase</keyword>
<dbReference type="STRING" id="4232.A0A251T0A5"/>
<dbReference type="InterPro" id="IPR012334">
    <property type="entry name" value="Pectin_lyas_fold"/>
</dbReference>
<keyword evidence="14" id="KW-0472">Membrane</keyword>
<protein>
    <recommendedName>
        <fullName evidence="4 12">Pectinesterase</fullName>
        <ecNumber evidence="4 12">3.1.1.11</ecNumber>
    </recommendedName>
</protein>
<dbReference type="EMBL" id="CM007901">
    <property type="protein sequence ID" value="OTG04239.1"/>
    <property type="molecule type" value="Genomic_DNA"/>
</dbReference>
<evidence type="ECO:0000256" key="2">
    <source>
        <dbReference type="ARBA" id="ARBA00006027"/>
    </source>
</evidence>
<dbReference type="Gene3D" id="1.20.140.40">
    <property type="entry name" value="Invertase/pectin methylesterase inhibitor family protein"/>
    <property type="match status" value="1"/>
</dbReference>
<accession>A0A251T0A5</accession>
<feature type="region of interest" description="Disordered" evidence="13">
    <location>
        <begin position="470"/>
        <end position="489"/>
    </location>
</feature>
<comment type="similarity">
    <text evidence="2">In the N-terminal section; belongs to the PMEI family.</text>
</comment>
<sequence length="614" mass="67899">MFCCYGNQQDICFINSQNNKYPHKSTCVRPPNPKAMIEPLIARVPNSGNKKTLFFAFFALILVIAAVFGIVVGINSKTTQTQSTTTSNNIRAFAAHAIVKSSCGVTLHPDLCHSTLMGIPNLTEKVKTSKDVIELTLDKTKERVQRNHFVVKKLTTMTNLTKSGKMALRVCLEMVANTLEELEEVVGFLKTYPTKKGNRGHVDDMITYMSTTITNQETCIDEFADGKHDRHLRESLIDVVINAQKMCSNSLALIKNMTDTDIASQVKANTLKLMTKDGENWPEWLAAEDRRLLLSETVTPNVVVATDGSGDYKTVSAAVAAAPTKSSTRYVIKIAPGVYRENVDIPSNKWNLMFLGGGQSKTIITANRNHASGTDTFDTATVAAVGRGFLARDITFENNAGVEGDQAVALRVGSDKSAFYQCGMIAHQDTLYVHSNRQFYINCYIAGTVDFIFGNAAAILQDCDIRPREPGPKQKNMVTAQGRTDPNQNTGIVIQKSRIEATDDFKPKQGSFESYLGRPWKSFSRTVVMQSKISDVINPAGWFPWEGAEKERYTTLYYGEYKNTGDRADTSNRVTWPGFKVITDATEAQGFTARYFIAGDEWLANTGFPFSLGL</sequence>
<dbReference type="InterPro" id="IPR033131">
    <property type="entry name" value="Pectinesterase_Asp_AS"/>
</dbReference>
<keyword evidence="6 12" id="KW-0063">Aspartyl esterase</keyword>
<dbReference type="SUPFAM" id="SSF101148">
    <property type="entry name" value="Plant invertase/pectin methylesterase inhibitor"/>
    <property type="match status" value="1"/>
</dbReference>
<evidence type="ECO:0000256" key="4">
    <source>
        <dbReference type="ARBA" id="ARBA00013229"/>
    </source>
</evidence>
<evidence type="ECO:0000256" key="10">
    <source>
        <dbReference type="ARBA" id="ARBA00047928"/>
    </source>
</evidence>
<dbReference type="Pfam" id="PF04043">
    <property type="entry name" value="PMEI"/>
    <property type="match status" value="1"/>
</dbReference>
<reference evidence="17" key="1">
    <citation type="journal article" date="2017" name="Nature">
        <title>The sunflower genome provides insights into oil metabolism, flowering and Asterid evolution.</title>
        <authorList>
            <person name="Badouin H."/>
            <person name="Gouzy J."/>
            <person name="Grassa C.J."/>
            <person name="Murat F."/>
            <person name="Staton S.E."/>
            <person name="Cottret L."/>
            <person name="Lelandais-Briere C."/>
            <person name="Owens G.L."/>
            <person name="Carrere S."/>
            <person name="Mayjonade B."/>
            <person name="Legrand L."/>
            <person name="Gill N."/>
            <person name="Kane N.C."/>
            <person name="Bowers J.E."/>
            <person name="Hubner S."/>
            <person name="Bellec A."/>
            <person name="Berard A."/>
            <person name="Berges H."/>
            <person name="Blanchet N."/>
            <person name="Boniface M.C."/>
            <person name="Brunel D."/>
            <person name="Catrice O."/>
            <person name="Chaidir N."/>
            <person name="Claudel C."/>
            <person name="Donnadieu C."/>
            <person name="Faraut T."/>
            <person name="Fievet G."/>
            <person name="Helmstetter N."/>
            <person name="King M."/>
            <person name="Knapp S.J."/>
            <person name="Lai Z."/>
            <person name="Le Paslier M.C."/>
            <person name="Lippi Y."/>
            <person name="Lorenzon L."/>
            <person name="Mandel J.R."/>
            <person name="Marage G."/>
            <person name="Marchand G."/>
            <person name="Marquand E."/>
            <person name="Bret-Mestries E."/>
            <person name="Morien E."/>
            <person name="Nambeesan S."/>
            <person name="Nguyen T."/>
            <person name="Pegot-Espagnet P."/>
            <person name="Pouilly N."/>
            <person name="Raftis F."/>
            <person name="Sallet E."/>
            <person name="Schiex T."/>
            <person name="Thomas J."/>
            <person name="Vandecasteele C."/>
            <person name="Vares D."/>
            <person name="Vear F."/>
            <person name="Vautrin S."/>
            <person name="Crespi M."/>
            <person name="Mangin B."/>
            <person name="Burke J.M."/>
            <person name="Salse J."/>
            <person name="Munos S."/>
            <person name="Vincourt P."/>
            <person name="Rieseberg L.H."/>
            <person name="Langlade N.B."/>
        </authorList>
    </citation>
    <scope>NUCLEOTIDE SEQUENCE [LARGE SCALE GENOMIC DNA]</scope>
    <source>
        <strain evidence="17">cv. SF193</strain>
    </source>
</reference>
<dbReference type="InterPro" id="IPR035513">
    <property type="entry name" value="Invertase/methylesterase_inhib"/>
</dbReference>
<dbReference type="GO" id="GO:0046910">
    <property type="term" value="F:pectinesterase inhibitor activity"/>
    <property type="evidence" value="ECO:0000318"/>
    <property type="project" value="GO_Central"/>
</dbReference>
<dbReference type="SUPFAM" id="SSF51126">
    <property type="entry name" value="Pectin lyase-like"/>
    <property type="match status" value="1"/>
</dbReference>
<evidence type="ECO:0000256" key="6">
    <source>
        <dbReference type="ARBA" id="ARBA00023085"/>
    </source>
</evidence>
<evidence type="ECO:0000256" key="8">
    <source>
        <dbReference type="ARBA" id="ARBA00023180"/>
    </source>
</evidence>
<feature type="compositionally biased region" description="Polar residues" evidence="13">
    <location>
        <begin position="476"/>
        <end position="489"/>
    </location>
</feature>
<dbReference type="UniPathway" id="UPA00545">
    <property type="reaction ID" value="UER00823"/>
</dbReference>
<dbReference type="CDD" id="cd15798">
    <property type="entry name" value="PMEI-like_3"/>
    <property type="match status" value="1"/>
</dbReference>
<comment type="catalytic activity">
    <reaction evidence="10 12">
        <text>[(1-&gt;4)-alpha-D-galacturonosyl methyl ester](n) + n H2O = [(1-&gt;4)-alpha-D-galacturonosyl](n) + n methanol + n H(+)</text>
        <dbReference type="Rhea" id="RHEA:22380"/>
        <dbReference type="Rhea" id="RHEA-COMP:14570"/>
        <dbReference type="Rhea" id="RHEA-COMP:14573"/>
        <dbReference type="ChEBI" id="CHEBI:15377"/>
        <dbReference type="ChEBI" id="CHEBI:15378"/>
        <dbReference type="ChEBI" id="CHEBI:17790"/>
        <dbReference type="ChEBI" id="CHEBI:140522"/>
        <dbReference type="ChEBI" id="CHEBI:140523"/>
        <dbReference type="EC" id="3.1.1.11"/>
    </reaction>
</comment>
<evidence type="ECO:0000256" key="13">
    <source>
        <dbReference type="SAM" id="MobiDB-lite"/>
    </source>
</evidence>
<evidence type="ECO:0000256" key="5">
    <source>
        <dbReference type="ARBA" id="ARBA00022801"/>
    </source>
</evidence>
<comment type="similarity">
    <text evidence="3">In the C-terminal section; belongs to the pectinesterase family.</text>
</comment>
<name>A0A251T0A5_HELAN</name>
<dbReference type="GO" id="GO:0030599">
    <property type="term" value="F:pectinesterase activity"/>
    <property type="evidence" value="ECO:0000318"/>
    <property type="project" value="GO_Central"/>
</dbReference>
<feature type="transmembrane region" description="Helical" evidence="14">
    <location>
        <begin position="53"/>
        <end position="74"/>
    </location>
</feature>
<dbReference type="InParanoid" id="A0A251T0A5"/>
<dbReference type="InterPro" id="IPR000070">
    <property type="entry name" value="Pectinesterase_cat"/>
</dbReference>
<evidence type="ECO:0000256" key="1">
    <source>
        <dbReference type="ARBA" id="ARBA00005184"/>
    </source>
</evidence>
<dbReference type="GO" id="GO:0045490">
    <property type="term" value="P:pectin catabolic process"/>
    <property type="evidence" value="ECO:0007669"/>
    <property type="project" value="UniProtKB-UniRule"/>
</dbReference>
<dbReference type="InterPro" id="IPR011050">
    <property type="entry name" value="Pectin_lyase_fold/virulence"/>
</dbReference>
<dbReference type="GO" id="GO:0042545">
    <property type="term" value="P:cell wall modification"/>
    <property type="evidence" value="ECO:0007669"/>
    <property type="project" value="UniProtKB-UniRule"/>
</dbReference>
<keyword evidence="14" id="KW-1133">Transmembrane helix</keyword>